<organism evidence="2 3">
    <name type="scientific">Madurella mycetomatis</name>
    <dbReference type="NCBI Taxonomy" id="100816"/>
    <lineage>
        <taxon>Eukaryota</taxon>
        <taxon>Fungi</taxon>
        <taxon>Dikarya</taxon>
        <taxon>Ascomycota</taxon>
        <taxon>Pezizomycotina</taxon>
        <taxon>Sordariomycetes</taxon>
        <taxon>Sordariomycetidae</taxon>
        <taxon>Sordariales</taxon>
        <taxon>Sordariales incertae sedis</taxon>
        <taxon>Madurella</taxon>
    </lineage>
</organism>
<evidence type="ECO:0000256" key="1">
    <source>
        <dbReference type="SAM" id="MobiDB-lite"/>
    </source>
</evidence>
<comment type="caution">
    <text evidence="2">The sequence shown here is derived from an EMBL/GenBank/DDBJ whole genome shotgun (WGS) entry which is preliminary data.</text>
</comment>
<accession>A0A175W4A6</accession>
<name>A0A175W4A6_9PEZI</name>
<keyword evidence="3" id="KW-1185">Reference proteome</keyword>
<feature type="region of interest" description="Disordered" evidence="1">
    <location>
        <begin position="1"/>
        <end position="22"/>
    </location>
</feature>
<dbReference type="OrthoDB" id="4578295at2759"/>
<evidence type="ECO:0000313" key="3">
    <source>
        <dbReference type="Proteomes" id="UP000078237"/>
    </source>
</evidence>
<gene>
    <name evidence="2" type="ORF">MMYC01_204651</name>
</gene>
<reference evidence="2 3" key="1">
    <citation type="journal article" date="2016" name="Genome Announc.">
        <title>Genome Sequence of Madurella mycetomatis mm55, Isolated from a Human Mycetoma Case in Sudan.</title>
        <authorList>
            <person name="Smit S."/>
            <person name="Derks M.F."/>
            <person name="Bervoets S."/>
            <person name="Fahal A."/>
            <person name="van Leeuwen W."/>
            <person name="van Belkum A."/>
            <person name="van de Sande W.W."/>
        </authorList>
    </citation>
    <scope>NUCLEOTIDE SEQUENCE [LARGE SCALE GENOMIC DNA]</scope>
    <source>
        <strain evidence="3">mm55</strain>
    </source>
</reference>
<proteinExistence type="predicted"/>
<dbReference type="VEuPathDB" id="FungiDB:MMYC01_204651"/>
<sequence>MSTPQLCSSPPGKEEGDTRPSLRLPVSCANDILLDPVRSTAPRYTAYRHARARFWEAFPAGRYTRLPTPGANLECGLHALRLSMRHQLPTLAPPTLGELRAVFAGPAVARRNEGAAMDNDTYFTADQLAAVFSEWGRGRLGLRCQLGYISDGAGDDDYDGVPVMMNTPEVDTAEEGGLDEGIARVWVYNDGWSLRGGVGHFEGIRRPTPEEVYGEDHRGRGEEME</sequence>
<evidence type="ECO:0000313" key="2">
    <source>
        <dbReference type="EMBL" id="KXX77844.1"/>
    </source>
</evidence>
<protein>
    <submittedName>
        <fullName evidence="2">Uncharacterized protein</fullName>
    </submittedName>
</protein>
<dbReference type="AlphaFoldDB" id="A0A175W4A6"/>
<dbReference type="EMBL" id="LCTW02000143">
    <property type="protein sequence ID" value="KXX77844.1"/>
    <property type="molecule type" value="Genomic_DNA"/>
</dbReference>
<dbReference type="Proteomes" id="UP000078237">
    <property type="component" value="Unassembled WGS sequence"/>
</dbReference>